<dbReference type="CDD" id="cd03789">
    <property type="entry name" value="GT9_LPS_heptosyltransferase"/>
    <property type="match status" value="1"/>
</dbReference>
<organism evidence="3 4">
    <name type="scientific">Duganella guangzhouensis</name>
    <dbReference type="NCBI Taxonomy" id="2666084"/>
    <lineage>
        <taxon>Bacteria</taxon>
        <taxon>Pseudomonadati</taxon>
        <taxon>Pseudomonadota</taxon>
        <taxon>Betaproteobacteria</taxon>
        <taxon>Burkholderiales</taxon>
        <taxon>Oxalobacteraceae</taxon>
        <taxon>Telluria group</taxon>
        <taxon>Duganella</taxon>
    </lineage>
</organism>
<dbReference type="Pfam" id="PF01075">
    <property type="entry name" value="Glyco_transf_9"/>
    <property type="match status" value="1"/>
</dbReference>
<name>A0A6I2KS79_9BURK</name>
<protein>
    <recommendedName>
        <fullName evidence="5">Lipopolysaccharide heptosyltransferase family protein</fullName>
    </recommendedName>
</protein>
<dbReference type="SUPFAM" id="SSF53756">
    <property type="entry name" value="UDP-Glycosyltransferase/glycogen phosphorylase"/>
    <property type="match status" value="1"/>
</dbReference>
<keyword evidence="2" id="KW-0808">Transferase</keyword>
<dbReference type="Gene3D" id="3.40.50.2000">
    <property type="entry name" value="Glycogen Phosphorylase B"/>
    <property type="match status" value="2"/>
</dbReference>
<dbReference type="EMBL" id="WKJK01000001">
    <property type="protein sequence ID" value="MRW88473.1"/>
    <property type="molecule type" value="Genomic_DNA"/>
</dbReference>
<keyword evidence="4" id="KW-1185">Reference proteome</keyword>
<dbReference type="InterPro" id="IPR002201">
    <property type="entry name" value="Glyco_trans_9"/>
</dbReference>
<dbReference type="PANTHER" id="PTHR30160">
    <property type="entry name" value="TETRAACYLDISACCHARIDE 4'-KINASE-RELATED"/>
    <property type="match status" value="1"/>
</dbReference>
<dbReference type="Proteomes" id="UP000433309">
    <property type="component" value="Unassembled WGS sequence"/>
</dbReference>
<evidence type="ECO:0000256" key="1">
    <source>
        <dbReference type="ARBA" id="ARBA00022676"/>
    </source>
</evidence>
<proteinExistence type="predicted"/>
<sequence length="352" mass="39718">MKWLKRHLLEWLLNKRRKSAFDPARVKKILILRNDKIGDMIVSTPLLRELKAAWPDVVIHVAASSVNHDIIRDCPHVDRTVLWDHGSLLYNLKVIAGLRRQRYDLILSMSLRFSPSYQFYLKLLGGRHLHGPRIAKYGTTTGNLGMYDHTVDYPADRHILQTYFDALGAYKPENIDYRYELYNVDAYAGKALAFVAGLEDSYAGLVCFNYQGSCANRTLGKEDAAALCRQLADRYPDYAIVVIHPPGDRERAAAVVAGSDRANVMLSFATAHVLELAALVRECDLVVSPDTAVIHIASVYNKKVLGFYVNSGNHRWFYPMCDHFRIMLSPTDSINDIDSQATISAIDELMAT</sequence>
<dbReference type="GO" id="GO:0005829">
    <property type="term" value="C:cytosol"/>
    <property type="evidence" value="ECO:0007669"/>
    <property type="project" value="TreeGrafter"/>
</dbReference>
<dbReference type="PANTHER" id="PTHR30160:SF15">
    <property type="entry name" value="GLYCOSYLTRANSFERASE HI_0523-RELATED"/>
    <property type="match status" value="1"/>
</dbReference>
<gene>
    <name evidence="3" type="ORF">GJ699_00570</name>
</gene>
<comment type="caution">
    <text evidence="3">The sequence shown here is derived from an EMBL/GenBank/DDBJ whole genome shotgun (WGS) entry which is preliminary data.</text>
</comment>
<evidence type="ECO:0000256" key="2">
    <source>
        <dbReference type="ARBA" id="ARBA00022679"/>
    </source>
</evidence>
<dbReference type="AlphaFoldDB" id="A0A6I2KS79"/>
<reference evidence="3 4" key="1">
    <citation type="submission" date="2019-11" db="EMBL/GenBank/DDBJ databases">
        <title>Novel species isolated from a subtropical stream in China.</title>
        <authorList>
            <person name="Lu H."/>
        </authorList>
    </citation>
    <scope>NUCLEOTIDE SEQUENCE [LARGE SCALE GENOMIC DNA]</scope>
    <source>
        <strain evidence="3 4">FT80W</strain>
    </source>
</reference>
<dbReference type="InterPro" id="IPR051199">
    <property type="entry name" value="LPS_LOS_Heptosyltrfase"/>
</dbReference>
<keyword evidence="1" id="KW-0328">Glycosyltransferase</keyword>
<evidence type="ECO:0000313" key="4">
    <source>
        <dbReference type="Proteomes" id="UP000433309"/>
    </source>
</evidence>
<dbReference type="GO" id="GO:0009244">
    <property type="term" value="P:lipopolysaccharide core region biosynthetic process"/>
    <property type="evidence" value="ECO:0007669"/>
    <property type="project" value="TreeGrafter"/>
</dbReference>
<evidence type="ECO:0008006" key="5">
    <source>
        <dbReference type="Google" id="ProtNLM"/>
    </source>
</evidence>
<dbReference type="GO" id="GO:0008713">
    <property type="term" value="F:ADP-heptose-lipopolysaccharide heptosyltransferase activity"/>
    <property type="evidence" value="ECO:0007669"/>
    <property type="project" value="TreeGrafter"/>
</dbReference>
<accession>A0A6I2KS79</accession>
<evidence type="ECO:0000313" key="3">
    <source>
        <dbReference type="EMBL" id="MRW88473.1"/>
    </source>
</evidence>